<accession>A0A1B7NFQ8</accession>
<evidence type="ECO:0000313" key="2">
    <source>
        <dbReference type="EMBL" id="OAX43665.1"/>
    </source>
</evidence>
<evidence type="ECO:0000313" key="3">
    <source>
        <dbReference type="Proteomes" id="UP000092154"/>
    </source>
</evidence>
<dbReference type="STRING" id="1314800.A0A1B7NFQ8"/>
<protein>
    <recommendedName>
        <fullName evidence="4">MIF4G domain-containing protein</fullName>
    </recommendedName>
</protein>
<dbReference type="InterPro" id="IPR016024">
    <property type="entry name" value="ARM-type_fold"/>
</dbReference>
<dbReference type="OrthoDB" id="2796692at2759"/>
<proteinExistence type="predicted"/>
<name>A0A1B7NFQ8_9AGAM</name>
<feature type="region of interest" description="Disordered" evidence="1">
    <location>
        <begin position="245"/>
        <end position="293"/>
    </location>
</feature>
<dbReference type="AlphaFoldDB" id="A0A1B7NFQ8"/>
<dbReference type="EMBL" id="KV448134">
    <property type="protein sequence ID" value="OAX43665.1"/>
    <property type="molecule type" value="Genomic_DNA"/>
</dbReference>
<dbReference type="Proteomes" id="UP000092154">
    <property type="component" value="Unassembled WGS sequence"/>
</dbReference>
<gene>
    <name evidence="2" type="ORF">K503DRAFT_87864</name>
</gene>
<keyword evidence="3" id="KW-1185">Reference proteome</keyword>
<dbReference type="InParanoid" id="A0A1B7NFQ8"/>
<evidence type="ECO:0000256" key="1">
    <source>
        <dbReference type="SAM" id="MobiDB-lite"/>
    </source>
</evidence>
<organism evidence="2 3">
    <name type="scientific">Rhizopogon vinicolor AM-OR11-026</name>
    <dbReference type="NCBI Taxonomy" id="1314800"/>
    <lineage>
        <taxon>Eukaryota</taxon>
        <taxon>Fungi</taxon>
        <taxon>Dikarya</taxon>
        <taxon>Basidiomycota</taxon>
        <taxon>Agaricomycotina</taxon>
        <taxon>Agaricomycetes</taxon>
        <taxon>Agaricomycetidae</taxon>
        <taxon>Boletales</taxon>
        <taxon>Suillineae</taxon>
        <taxon>Rhizopogonaceae</taxon>
        <taxon>Rhizopogon</taxon>
    </lineage>
</organism>
<dbReference type="Gene3D" id="1.25.40.180">
    <property type="match status" value="1"/>
</dbReference>
<dbReference type="SUPFAM" id="SSF48371">
    <property type="entry name" value="ARM repeat"/>
    <property type="match status" value="1"/>
</dbReference>
<sequence>MWNSWNSQHNSSLEQKRICGLLNKLNVSNFDSVATRLTERLTSCRRRGGVETIEAFADSIALRAVEDTQRSSLYAYLCRRVDRELEMEDRRWTWLNDGTRQSSHPSFASILVGTCECRFTQALDERVSQLFPLIEFMGDLLLDGVFTVADVQDLVDQLFTLAEQGQEDSAVALSRFCRRVAREPEGMYILERLGASGSIERVLEEDIITPKARYLLMAVVDLFYQEPVDVFDSAELRKQIYNLSDSDDEQERSSEVDSARTCVGDTLPSETSACESEDQTEGQAVNVDEKQKV</sequence>
<reference evidence="2 3" key="1">
    <citation type="submission" date="2016-06" db="EMBL/GenBank/DDBJ databases">
        <title>Comparative genomics of the ectomycorrhizal sister species Rhizopogon vinicolor and Rhizopogon vesiculosus (Basidiomycota: Boletales) reveals a divergence of the mating type B locus.</title>
        <authorList>
            <consortium name="DOE Joint Genome Institute"/>
            <person name="Mujic A.B."/>
            <person name="Kuo A."/>
            <person name="Tritt A."/>
            <person name="Lipzen A."/>
            <person name="Chen C."/>
            <person name="Johnson J."/>
            <person name="Sharma A."/>
            <person name="Barry K."/>
            <person name="Grigoriev I.V."/>
            <person name="Spatafora J.W."/>
        </authorList>
    </citation>
    <scope>NUCLEOTIDE SEQUENCE [LARGE SCALE GENOMIC DNA]</scope>
    <source>
        <strain evidence="2 3">AM-OR11-026</strain>
    </source>
</reference>
<evidence type="ECO:0008006" key="4">
    <source>
        <dbReference type="Google" id="ProtNLM"/>
    </source>
</evidence>